<dbReference type="Proteomes" id="UP000013525">
    <property type="component" value="Unassembled WGS sequence"/>
</dbReference>
<organism evidence="2 3">
    <name type="scientific">Rhodococcus rhodnii LMG 5362</name>
    <dbReference type="NCBI Taxonomy" id="1273125"/>
    <lineage>
        <taxon>Bacteria</taxon>
        <taxon>Bacillati</taxon>
        <taxon>Actinomycetota</taxon>
        <taxon>Actinomycetes</taxon>
        <taxon>Mycobacteriales</taxon>
        <taxon>Nocardiaceae</taxon>
        <taxon>Rhodococcus</taxon>
    </lineage>
</organism>
<dbReference type="EMBL" id="APMY01000134">
    <property type="protein sequence ID" value="EOM74213.1"/>
    <property type="molecule type" value="Genomic_DNA"/>
</dbReference>
<feature type="compositionally biased region" description="Basic and acidic residues" evidence="1">
    <location>
        <begin position="1"/>
        <end position="13"/>
    </location>
</feature>
<evidence type="ECO:0000313" key="3">
    <source>
        <dbReference type="Proteomes" id="UP000013525"/>
    </source>
</evidence>
<reference evidence="2 3" key="1">
    <citation type="journal article" date="2013" name="Genome Announc.">
        <title>Draft Genome Sequence of Rhodococcus rhodnii Strain LMG5362, a Symbiont of Rhodnius prolixus (Hemiptera, Reduviidae, Triatominae), the Principle Vector of Trypanosoma cruzi.</title>
        <authorList>
            <person name="Pachebat J.A."/>
            <person name="van Keulen G."/>
            <person name="Whitten M.M."/>
            <person name="Girdwood S."/>
            <person name="Del Sol R."/>
            <person name="Dyson P.J."/>
            <person name="Facey P.D."/>
        </authorList>
    </citation>
    <scope>NUCLEOTIDE SEQUENCE [LARGE SCALE GENOMIC DNA]</scope>
    <source>
        <strain evidence="2 3">LMG 5362</strain>
    </source>
</reference>
<protein>
    <submittedName>
        <fullName evidence="2">Uncharacterized protein</fullName>
    </submittedName>
</protein>
<feature type="compositionally biased region" description="Basic and acidic residues" evidence="1">
    <location>
        <begin position="55"/>
        <end position="66"/>
    </location>
</feature>
<comment type="caution">
    <text evidence="2">The sequence shown here is derived from an EMBL/GenBank/DDBJ whole genome shotgun (WGS) entry which is preliminary data.</text>
</comment>
<proteinExistence type="predicted"/>
<name>R7WGQ2_9NOCA</name>
<sequence>MWKQVPADKRTESATRAVRRVIADLTPTKPAEVKPPARRQGPTMPQSAPGYQPPGRDRGRESGMGL</sequence>
<keyword evidence="3" id="KW-1185">Reference proteome</keyword>
<dbReference type="AlphaFoldDB" id="R7WGQ2"/>
<feature type="region of interest" description="Disordered" evidence="1">
    <location>
        <begin position="1"/>
        <end position="66"/>
    </location>
</feature>
<gene>
    <name evidence="2" type="ORF">Rrhod_4478</name>
</gene>
<evidence type="ECO:0000313" key="2">
    <source>
        <dbReference type="EMBL" id="EOM74213.1"/>
    </source>
</evidence>
<evidence type="ECO:0000256" key="1">
    <source>
        <dbReference type="SAM" id="MobiDB-lite"/>
    </source>
</evidence>
<accession>R7WGQ2</accession>